<gene>
    <name evidence="2" type="ORF">J8F10_32320</name>
</gene>
<dbReference type="Proteomes" id="UP000676565">
    <property type="component" value="Unassembled WGS sequence"/>
</dbReference>
<accession>A0ABS5C2Q3</accession>
<organism evidence="2 3">
    <name type="scientific">Gemmata palustris</name>
    <dbReference type="NCBI Taxonomy" id="2822762"/>
    <lineage>
        <taxon>Bacteria</taxon>
        <taxon>Pseudomonadati</taxon>
        <taxon>Planctomycetota</taxon>
        <taxon>Planctomycetia</taxon>
        <taxon>Gemmatales</taxon>
        <taxon>Gemmataceae</taxon>
        <taxon>Gemmata</taxon>
    </lineage>
</organism>
<evidence type="ECO:0000256" key="1">
    <source>
        <dbReference type="SAM" id="Coils"/>
    </source>
</evidence>
<reference evidence="2 3" key="1">
    <citation type="submission" date="2021-04" db="EMBL/GenBank/DDBJ databases">
        <authorList>
            <person name="Ivanova A."/>
        </authorList>
    </citation>
    <scope>NUCLEOTIDE SEQUENCE [LARGE SCALE GENOMIC DNA]</scope>
    <source>
        <strain evidence="2 3">G18</strain>
    </source>
</reference>
<evidence type="ECO:0000313" key="2">
    <source>
        <dbReference type="EMBL" id="MBP3959952.1"/>
    </source>
</evidence>
<keyword evidence="1" id="KW-0175">Coiled coil</keyword>
<sequence>MGLRARAKDLVRVAFRPVTPRLRKVLVRLLRPLIARVDVRLQLLFDRQQADRARLVRLEQQVAALQRQVSAQQSRAA</sequence>
<name>A0ABS5C2Q3_9BACT</name>
<feature type="coiled-coil region" evidence="1">
    <location>
        <begin position="48"/>
        <end position="75"/>
    </location>
</feature>
<dbReference type="RefSeq" id="WP_210660874.1">
    <property type="nucleotide sequence ID" value="NZ_JAGKQQ010000001.1"/>
</dbReference>
<keyword evidence="3" id="KW-1185">Reference proteome</keyword>
<evidence type="ECO:0008006" key="4">
    <source>
        <dbReference type="Google" id="ProtNLM"/>
    </source>
</evidence>
<evidence type="ECO:0000313" key="3">
    <source>
        <dbReference type="Proteomes" id="UP000676565"/>
    </source>
</evidence>
<proteinExistence type="predicted"/>
<dbReference type="EMBL" id="JAGKQQ010000001">
    <property type="protein sequence ID" value="MBP3959952.1"/>
    <property type="molecule type" value="Genomic_DNA"/>
</dbReference>
<protein>
    <recommendedName>
        <fullName evidence="4">Ubiquinone biosynthesis accessory factor UbiK</fullName>
    </recommendedName>
</protein>
<comment type="caution">
    <text evidence="2">The sequence shown here is derived from an EMBL/GenBank/DDBJ whole genome shotgun (WGS) entry which is preliminary data.</text>
</comment>